<organism evidence="2 3">
    <name type="scientific">Photinus pyralis</name>
    <name type="common">Common eastern firefly</name>
    <name type="synonym">Lampyris pyralis</name>
    <dbReference type="NCBI Taxonomy" id="7054"/>
    <lineage>
        <taxon>Eukaryota</taxon>
        <taxon>Metazoa</taxon>
        <taxon>Ecdysozoa</taxon>
        <taxon>Arthropoda</taxon>
        <taxon>Hexapoda</taxon>
        <taxon>Insecta</taxon>
        <taxon>Pterygota</taxon>
        <taxon>Neoptera</taxon>
        <taxon>Endopterygota</taxon>
        <taxon>Coleoptera</taxon>
        <taxon>Polyphaga</taxon>
        <taxon>Elateriformia</taxon>
        <taxon>Elateroidea</taxon>
        <taxon>Lampyridae</taxon>
        <taxon>Lampyrinae</taxon>
        <taxon>Photinus</taxon>
    </lineage>
</organism>
<dbReference type="PANTHER" id="PTHR33053:SF25">
    <property type="entry name" value="TRANSPOSASE DOMAIN-CONTAINING PROTEIN"/>
    <property type="match status" value="1"/>
</dbReference>
<reference evidence="2 3" key="1">
    <citation type="journal article" date="2018" name="Elife">
        <title>Firefly genomes illuminate parallel origins of bioluminescence in beetles.</title>
        <authorList>
            <person name="Fallon T.R."/>
            <person name="Lower S.E."/>
            <person name="Chang C.H."/>
            <person name="Bessho-Uehara M."/>
            <person name="Martin G.J."/>
            <person name="Bewick A.J."/>
            <person name="Behringer M."/>
            <person name="Debat H.J."/>
            <person name="Wong I."/>
            <person name="Day J.C."/>
            <person name="Suvorov A."/>
            <person name="Silva C.J."/>
            <person name="Stanger-Hall K.F."/>
            <person name="Hall D.W."/>
            <person name="Schmitz R.J."/>
            <person name="Nelson D.R."/>
            <person name="Lewis S.M."/>
            <person name="Shigenobu S."/>
            <person name="Bybee S.M."/>
            <person name="Larracuente A.M."/>
            <person name="Oba Y."/>
            <person name="Weng J.K."/>
        </authorList>
    </citation>
    <scope>NUCLEOTIDE SEQUENCE [LARGE SCALE GENOMIC DNA]</scope>
    <source>
        <strain evidence="2">1611_PpyrPB1</strain>
        <tissue evidence="2">Whole body</tissue>
    </source>
</reference>
<dbReference type="EMBL" id="VVIM01000001">
    <property type="protein sequence ID" value="KAB0803101.1"/>
    <property type="molecule type" value="Genomic_DNA"/>
</dbReference>
<keyword evidence="3" id="KW-1185">Reference proteome</keyword>
<evidence type="ECO:0000313" key="3">
    <source>
        <dbReference type="Proteomes" id="UP000327044"/>
    </source>
</evidence>
<accession>A0A5N4B0G9</accession>
<dbReference type="PANTHER" id="PTHR33053">
    <property type="entry name" value="PROTEIN, PUTATIVE-RELATED"/>
    <property type="match status" value="1"/>
</dbReference>
<protein>
    <submittedName>
        <fullName evidence="2">Uncharacterized protein</fullName>
    </submittedName>
</protein>
<dbReference type="InParanoid" id="A0A5N4B0G9"/>
<feature type="region of interest" description="Disordered" evidence="1">
    <location>
        <begin position="309"/>
        <end position="332"/>
    </location>
</feature>
<dbReference type="Proteomes" id="UP000327044">
    <property type="component" value="Unassembled WGS sequence"/>
</dbReference>
<proteinExistence type="predicted"/>
<comment type="caution">
    <text evidence="2">The sequence shown here is derived from an EMBL/GenBank/DDBJ whole genome shotgun (WGS) entry which is preliminary data.</text>
</comment>
<evidence type="ECO:0000313" key="2">
    <source>
        <dbReference type="EMBL" id="KAB0803101.1"/>
    </source>
</evidence>
<name>A0A5N4B0G9_PHOPY</name>
<gene>
    <name evidence="2" type="ORF">PPYR_00071</name>
</gene>
<evidence type="ECO:0000256" key="1">
    <source>
        <dbReference type="SAM" id="MobiDB-lite"/>
    </source>
</evidence>
<dbReference type="AlphaFoldDB" id="A0A5N4B0G9"/>
<sequence>MGSNMNNEHTTNSAYQGTDEFEKEIPALPQDLKNVLKISGYYNIESLSNITNDDIQAIEQFGREELTSLIDEAEYEQYFGVYKRVPQKFKLLPGHKKLLKIASETLKKKLNEQKNIQKFQNPLSSRQRNCPKTQVREEVIDLHLEKNNLRKELLKKCKDIIQEATLDLNKKSEYLTRLDNIEVTVQIGHNDDLFGTVCCILCQNKVKLFFEQRKSTCAPRWLRGNFYKHFKAHFYTKIPANKSTLVSNEIENETNSQGNCRPNKKFKTMLNYLEKPSENPKIDFLSVSGIEKNSSNTSHVVSHIDCEFNLQSEPKRPKPSSTITSTITNDQTRDQLTNQQACTKKVNVIQNVLLNTKSDDTVKSRVEFENKSEENLKIPDRAANSRSDRIKRKLSVIPQNQPYITTFFPYVNSVEKVMQENAELKRLFLDNCKKINVFENHPNESSDDENIKGLLNLLIKTATANNNNTKKSNKYNLTLKKFSNYLFIIGGRLLYETLYLNLNGALPSISTVQRELFKNCSIEEGVPRIKQLSEHLSKRNFPKTVWLSEDGTRINGRIQYCASTDTNVGFVLPINPNGYPNNMAFKATSIQEVKRQFPEESKANYTYALVAQPLIAKSPQFCYCLYGTDNRFSSSDVLQRWRTTIAMAKDNEIEVLGMSSDGDSRLLKICGIYQGNEKPHSSNDFMLDFVMEAIELINNGFFYNTICYNVKIIAFICDVPAKSFLKCIKGHSGYMSCTKCNIEGSYIENRTCFPSLEGWNLRTDSGFRMKEQSSHHIETTILESIPCVDMIKSFPIDYMHLVCLGVTKKLLNNLWLCGKPPHRFSSQQIKNLSDHYLTFKNQIPYEFMRKPRSFLEVKRWKATEFRLFLFYLGPIILRKRVSDEIYENFLTLHVSMTLLSKCDNLLYAKQLLRHFVLTYTMLYGEANVSHNIHNLLHLTDDVEIFCSVENFSTFPFENKMMYIKKLIRKGDKPLQQIVNRISEKNTQILFNDSKTITYPKFQIEHSKGPLMENISGDRWQQFEKIVFEKFLLSIQDADNCCALIDKSVVIIRNIIVSSKGKCIKLIGNKFLTYEDFYTSPCKSSKLNIYLASYLENELKSWDINEIAYKCMKLSYKTKFLFKVGVHCKRNI</sequence>